<comment type="subcellular location">
    <subcellularLocation>
        <location evidence="1">Cytoplasm</location>
    </subcellularLocation>
</comment>
<dbReference type="HOGENOM" id="CLU_408797_0_0_1"/>
<evidence type="ECO:0000256" key="5">
    <source>
        <dbReference type="ARBA" id="ARBA00022737"/>
    </source>
</evidence>
<dbReference type="OMA" id="DKDLRIM"/>
<dbReference type="PANTHER" id="PTHR14344:SF3">
    <property type="entry name" value="WD REPEAT-CONTAINING PROTEIN 6"/>
    <property type="match status" value="1"/>
</dbReference>
<feature type="repeat" description="WD" evidence="7">
    <location>
        <begin position="223"/>
        <end position="266"/>
    </location>
</feature>
<dbReference type="VEuPathDB" id="FungiDB:MCYG_02479"/>
<dbReference type="PANTHER" id="PTHR14344">
    <property type="entry name" value="WD REPEAT PROTEIN"/>
    <property type="match status" value="1"/>
</dbReference>
<evidence type="ECO:0000256" key="1">
    <source>
        <dbReference type="ARBA" id="ARBA00004496"/>
    </source>
</evidence>
<dbReference type="InterPro" id="IPR019775">
    <property type="entry name" value="WD40_repeat_CS"/>
</dbReference>
<dbReference type="PROSITE" id="PS00678">
    <property type="entry name" value="WD_REPEATS_1"/>
    <property type="match status" value="1"/>
</dbReference>
<dbReference type="InterPro" id="IPR001680">
    <property type="entry name" value="WD40_rpt"/>
</dbReference>
<evidence type="ECO:0000256" key="2">
    <source>
        <dbReference type="ARBA" id="ARBA00022490"/>
    </source>
</evidence>
<dbReference type="Proteomes" id="UP000002035">
    <property type="component" value="Unassembled WGS sequence"/>
</dbReference>
<dbReference type="PROSITE" id="PS50294">
    <property type="entry name" value="WD_REPEATS_REGION"/>
    <property type="match status" value="1"/>
</dbReference>
<keyword evidence="2" id="KW-0963">Cytoplasm</keyword>
<comment type="similarity">
    <text evidence="6">Belongs to the WD repeat WDR6 family.</text>
</comment>
<sequence length="672" mass="74051">MSCSIKNHDTCLPITAVKFLNIPSRKLIISGSGPYILLLDESSGISLGRFRVFEQNAIHGIQVIEERWRNGNSVTLLAWGGQSLRLIELHSDGPDATENLTVSAGSVECWAPDWILDTTIPSTPPQNKGGIRGLIITAHNVVFALQFILHDTKLRSETLIQLHELGSNLRPILYSADITWDSSYVLVTAGTVFGEIIVWSCHLTPNSDPYQRVDDSINIHRFFTGHEGSIFGVDISPDIPLNSGKATKKFVASCSDDRTIRIWDISLCASELASGSHSSTMENYTNSRGTGFHITTTDDTAMGQESCLAKEYGHEARIWGIRFLDFEISDQYITLSLISRSEDCTCLVWNLKIKYELIDGEYILQKSETTLKIMSSYAYHVGKNIWSMEVVDKKDSFGVYTGGADSNITSFLVPRITGEYNPGRKTEVYTPESIFEEFLRLNKSQVAGAANAKQLRNGGKINLFGLVSKDCFIASFAEGSVLLGQISTLKQGDMSSQDNPLLQWSTVPTIEGIGSYGAISGIPDREIGLIGTSAGQILWYNHQRRTIENLADIGRSVSDIFIIQAPKCYDGVNNSPIAFITSSRAFSHADLFIVESIPSPKILARQQLTLPEDFVVSSALSIPSMSLLVLGARWGNIVVFNFGSETRVATMEIHCLSSGLTRRCGYVHFILK</sequence>
<proteinExistence type="inferred from homology"/>
<dbReference type="PROSITE" id="PS50082">
    <property type="entry name" value="WD_REPEATS_2"/>
    <property type="match status" value="1"/>
</dbReference>
<organism evidence="8 9">
    <name type="scientific">Arthroderma otae (strain ATCC MYA-4605 / CBS 113480)</name>
    <name type="common">Microsporum canis</name>
    <dbReference type="NCBI Taxonomy" id="554155"/>
    <lineage>
        <taxon>Eukaryota</taxon>
        <taxon>Fungi</taxon>
        <taxon>Dikarya</taxon>
        <taxon>Ascomycota</taxon>
        <taxon>Pezizomycotina</taxon>
        <taxon>Eurotiomycetes</taxon>
        <taxon>Eurotiomycetidae</taxon>
        <taxon>Onygenales</taxon>
        <taxon>Arthrodermataceae</taxon>
        <taxon>Microsporum</taxon>
    </lineage>
</organism>
<keyword evidence="4" id="KW-0819">tRNA processing</keyword>
<dbReference type="AlphaFoldDB" id="C5FFX5"/>
<reference evidence="9" key="1">
    <citation type="journal article" date="2012" name="MBio">
        <title>Comparative genome analysis of Trichophyton rubrum and related dermatophytes reveals candidate genes involved in infection.</title>
        <authorList>
            <person name="Martinez D.A."/>
            <person name="Oliver B.G."/>
            <person name="Graeser Y."/>
            <person name="Goldberg J.M."/>
            <person name="Li W."/>
            <person name="Martinez-Rossi N.M."/>
            <person name="Monod M."/>
            <person name="Shelest E."/>
            <person name="Barton R.C."/>
            <person name="Birch E."/>
            <person name="Brakhage A.A."/>
            <person name="Chen Z."/>
            <person name="Gurr S.J."/>
            <person name="Heiman D."/>
            <person name="Heitman J."/>
            <person name="Kosti I."/>
            <person name="Rossi A."/>
            <person name="Saif S."/>
            <person name="Samalova M."/>
            <person name="Saunders C.W."/>
            <person name="Shea T."/>
            <person name="Summerbell R.C."/>
            <person name="Xu J."/>
            <person name="Young S."/>
            <person name="Zeng Q."/>
            <person name="Birren B.W."/>
            <person name="Cuomo C.A."/>
            <person name="White T.C."/>
        </authorList>
    </citation>
    <scope>NUCLEOTIDE SEQUENCE [LARGE SCALE GENOMIC DNA]</scope>
    <source>
        <strain evidence="9">ATCC MYA-4605 / CBS 113480</strain>
    </source>
</reference>
<keyword evidence="9" id="KW-1185">Reference proteome</keyword>
<gene>
    <name evidence="8" type="ORF">MCYG_02479</name>
</gene>
<dbReference type="GO" id="GO:0030488">
    <property type="term" value="P:tRNA methylation"/>
    <property type="evidence" value="ECO:0007669"/>
    <property type="project" value="TreeGrafter"/>
</dbReference>
<dbReference type="OrthoDB" id="5594999at2759"/>
<keyword evidence="5" id="KW-0677">Repeat</keyword>
<dbReference type="InterPro" id="IPR051973">
    <property type="entry name" value="tRNA_Anticodon_Mtase-Reg"/>
</dbReference>
<dbReference type="RefSeq" id="XP_002849545.1">
    <property type="nucleotide sequence ID" value="XM_002849499.1"/>
</dbReference>
<dbReference type="SUPFAM" id="SSF50978">
    <property type="entry name" value="WD40 repeat-like"/>
    <property type="match status" value="1"/>
</dbReference>
<name>C5FFX5_ARTOC</name>
<evidence type="ECO:0000313" key="8">
    <source>
        <dbReference type="EMBL" id="EEQ29660.1"/>
    </source>
</evidence>
<evidence type="ECO:0000256" key="3">
    <source>
        <dbReference type="ARBA" id="ARBA00022574"/>
    </source>
</evidence>
<accession>C5FFX5</accession>
<dbReference type="STRING" id="554155.C5FFX5"/>
<dbReference type="SMART" id="SM00320">
    <property type="entry name" value="WD40"/>
    <property type="match status" value="2"/>
</dbReference>
<dbReference type="EMBL" id="DS995702">
    <property type="protein sequence ID" value="EEQ29660.1"/>
    <property type="molecule type" value="Genomic_DNA"/>
</dbReference>
<dbReference type="eggNOG" id="KOG0974">
    <property type="taxonomic scope" value="Eukaryota"/>
</dbReference>
<dbReference type="Gene3D" id="2.130.10.10">
    <property type="entry name" value="YVTN repeat-like/Quinoprotein amine dehydrogenase"/>
    <property type="match status" value="1"/>
</dbReference>
<evidence type="ECO:0000256" key="4">
    <source>
        <dbReference type="ARBA" id="ARBA00022694"/>
    </source>
</evidence>
<evidence type="ECO:0000256" key="7">
    <source>
        <dbReference type="PROSITE-ProRule" id="PRU00221"/>
    </source>
</evidence>
<dbReference type="InterPro" id="IPR036322">
    <property type="entry name" value="WD40_repeat_dom_sf"/>
</dbReference>
<evidence type="ECO:0000256" key="6">
    <source>
        <dbReference type="ARBA" id="ARBA00038255"/>
    </source>
</evidence>
<dbReference type="GeneID" id="9222515"/>
<dbReference type="InterPro" id="IPR015943">
    <property type="entry name" value="WD40/YVTN_repeat-like_dom_sf"/>
</dbReference>
<keyword evidence="3 7" id="KW-0853">WD repeat</keyword>
<dbReference type="GO" id="GO:0005737">
    <property type="term" value="C:cytoplasm"/>
    <property type="evidence" value="ECO:0007669"/>
    <property type="project" value="UniProtKB-SubCell"/>
</dbReference>
<dbReference type="Pfam" id="PF00400">
    <property type="entry name" value="WD40"/>
    <property type="match status" value="1"/>
</dbReference>
<evidence type="ECO:0000313" key="9">
    <source>
        <dbReference type="Proteomes" id="UP000002035"/>
    </source>
</evidence>
<protein>
    <submittedName>
        <fullName evidence="8">WD repeat protein</fullName>
    </submittedName>
</protein>